<dbReference type="CDD" id="cd03443">
    <property type="entry name" value="PaaI_thioesterase"/>
    <property type="match status" value="1"/>
</dbReference>
<feature type="domain" description="Thioesterase" evidence="3">
    <location>
        <begin position="94"/>
        <end position="171"/>
    </location>
</feature>
<dbReference type="EMBL" id="RBTP01000011">
    <property type="protein sequence ID" value="RMT84865.1"/>
    <property type="molecule type" value="Genomic_DNA"/>
</dbReference>
<dbReference type="InterPro" id="IPR039298">
    <property type="entry name" value="ACOT13"/>
</dbReference>
<name>A0A3M5PKM2_PSEVI</name>
<dbReference type="FunFam" id="3.10.129.10:FF:000072">
    <property type="entry name" value="PaaI family thioesterase"/>
    <property type="match status" value="1"/>
</dbReference>
<evidence type="ECO:0000259" key="3">
    <source>
        <dbReference type="Pfam" id="PF03061"/>
    </source>
</evidence>
<dbReference type="PANTHER" id="PTHR21660:SF1">
    <property type="entry name" value="ACYL-COENZYME A THIOESTERASE 13"/>
    <property type="match status" value="1"/>
</dbReference>
<organism evidence="4 5">
    <name type="scientific">Pseudomonas viridiflava</name>
    <name type="common">Phytomonas viridiflava</name>
    <dbReference type="NCBI Taxonomy" id="33069"/>
    <lineage>
        <taxon>Bacteria</taxon>
        <taxon>Pseudomonadati</taxon>
        <taxon>Pseudomonadota</taxon>
        <taxon>Gammaproteobacteria</taxon>
        <taxon>Pseudomonadales</taxon>
        <taxon>Pseudomonadaceae</taxon>
        <taxon>Pseudomonas</taxon>
    </lineage>
</organism>
<dbReference type="Pfam" id="PF03061">
    <property type="entry name" value="4HBT"/>
    <property type="match status" value="1"/>
</dbReference>
<evidence type="ECO:0000313" key="5">
    <source>
        <dbReference type="Proteomes" id="UP000273854"/>
    </source>
</evidence>
<dbReference type="InterPro" id="IPR003736">
    <property type="entry name" value="PAAI_dom"/>
</dbReference>
<accession>A0A3M5PKM2</accession>
<dbReference type="InterPro" id="IPR006683">
    <property type="entry name" value="Thioestr_dom"/>
</dbReference>
<dbReference type="InterPro" id="IPR029069">
    <property type="entry name" value="HotDog_dom_sf"/>
</dbReference>
<comment type="similarity">
    <text evidence="1">Belongs to the thioesterase PaaI family.</text>
</comment>
<protein>
    <recommendedName>
        <fullName evidence="3">Thioesterase domain-containing protein</fullName>
    </recommendedName>
</protein>
<evidence type="ECO:0000313" key="4">
    <source>
        <dbReference type="EMBL" id="RMT84865.1"/>
    </source>
</evidence>
<dbReference type="Proteomes" id="UP000273854">
    <property type="component" value="Unassembled WGS sequence"/>
</dbReference>
<comment type="caution">
    <text evidence="4">The sequence shown here is derived from an EMBL/GenBank/DDBJ whole genome shotgun (WGS) entry which is preliminary data.</text>
</comment>
<reference evidence="4 5" key="1">
    <citation type="submission" date="2018-08" db="EMBL/GenBank/DDBJ databases">
        <title>Recombination of ecologically and evolutionarily significant loci maintains genetic cohesion in the Pseudomonas syringae species complex.</title>
        <authorList>
            <person name="Dillon M."/>
            <person name="Thakur S."/>
            <person name="Almeida R.N.D."/>
            <person name="Weir B.S."/>
            <person name="Guttman D.S."/>
        </authorList>
    </citation>
    <scope>NUCLEOTIDE SEQUENCE [LARGE SCALE GENOMIC DNA]</scope>
    <source>
        <strain evidence="4 5">ICMP 19473</strain>
    </source>
</reference>
<dbReference type="GO" id="GO:0047617">
    <property type="term" value="F:fatty acyl-CoA hydrolase activity"/>
    <property type="evidence" value="ECO:0007669"/>
    <property type="project" value="InterPro"/>
</dbReference>
<dbReference type="NCBIfam" id="TIGR00369">
    <property type="entry name" value="unchar_dom_1"/>
    <property type="match status" value="1"/>
</dbReference>
<dbReference type="PANTHER" id="PTHR21660">
    <property type="entry name" value="THIOESTERASE SUPERFAMILY MEMBER-RELATED"/>
    <property type="match status" value="1"/>
</dbReference>
<dbReference type="Gene3D" id="3.10.129.10">
    <property type="entry name" value="Hotdog Thioesterase"/>
    <property type="match status" value="1"/>
</dbReference>
<dbReference type="AlphaFoldDB" id="A0A3M5PKM2"/>
<keyword evidence="2" id="KW-0378">Hydrolase</keyword>
<dbReference type="SUPFAM" id="SSF54637">
    <property type="entry name" value="Thioesterase/thiol ester dehydrase-isomerase"/>
    <property type="match status" value="1"/>
</dbReference>
<gene>
    <name evidence="4" type="ORF">ALP40_01658</name>
</gene>
<evidence type="ECO:0000256" key="2">
    <source>
        <dbReference type="ARBA" id="ARBA00022801"/>
    </source>
</evidence>
<proteinExistence type="inferred from homology"/>
<evidence type="ECO:0000256" key="1">
    <source>
        <dbReference type="ARBA" id="ARBA00008324"/>
    </source>
</evidence>
<sequence>MKECRVMQNLSREEKIQQWLEEESTVRATLGGPGNTSLAEAALLEPIDYFKGIGRGDLPSPAICEMLDFIPLVFAEGHFIFQGTPDKRHYNSLGSVHGGYAATLLDSCMACAIHTRLKKGQGYTMSDLRVSYVRALTDKVGPVRAEGKVVHIGRSTALAEARLYDVDDRLYATASTTCIILSMG</sequence>